<dbReference type="PROSITE" id="PS51704">
    <property type="entry name" value="GP_PDE"/>
    <property type="match status" value="1"/>
</dbReference>
<dbReference type="RefSeq" id="WP_115688754.1">
    <property type="nucleotide sequence ID" value="NZ_CP031417.1"/>
</dbReference>
<evidence type="ECO:0000259" key="1">
    <source>
        <dbReference type="PROSITE" id="PS51704"/>
    </source>
</evidence>
<name>A0A345ZS57_9HYPH</name>
<dbReference type="SUPFAM" id="SSF51695">
    <property type="entry name" value="PLC-like phosphodiesterases"/>
    <property type="match status" value="1"/>
</dbReference>
<dbReference type="GO" id="GO:0008081">
    <property type="term" value="F:phosphoric diester hydrolase activity"/>
    <property type="evidence" value="ECO:0007669"/>
    <property type="project" value="InterPro"/>
</dbReference>
<sequence length="251" mass="27458">MPGLDWLTARPIAHRGLHDAAHGVIENTPSAFRAAIDGTYGIECDVQLSGDGEAVVHHDDVLGRLTEGGGRLADMTTAALKALPFKQTADRMITLGELCDLVAGRVTLVVEIKSHFDGDTRLARRAAELLQGYAGPVAVMSFDPQMIVAIRDVAPGLPRGIVAERHYTHDEWKGLSAGQRRSLAHLLHAPRTRPHFLAYHVKDLPAAAPLIARAIFGLPLLTWTVRTEDDRRRAARWADQAIFEGWRPRAA</sequence>
<gene>
    <name evidence="2" type="ORF">DW352_04000</name>
</gene>
<dbReference type="AlphaFoldDB" id="A0A345ZS57"/>
<dbReference type="InterPro" id="IPR030395">
    <property type="entry name" value="GP_PDE_dom"/>
</dbReference>
<accession>A0A345ZS57</accession>
<dbReference type="EMBL" id="CP031417">
    <property type="protein sequence ID" value="AXK79754.1"/>
    <property type="molecule type" value="Genomic_DNA"/>
</dbReference>
<dbReference type="Proteomes" id="UP000254889">
    <property type="component" value="Chromosome"/>
</dbReference>
<feature type="domain" description="GP-PDE" evidence="1">
    <location>
        <begin position="9"/>
        <end position="251"/>
    </location>
</feature>
<reference evidence="2 3" key="1">
    <citation type="submission" date="2018-07" db="EMBL/GenBank/DDBJ databases">
        <authorList>
            <person name="Quirk P.G."/>
            <person name="Krulwich T.A."/>
        </authorList>
    </citation>
    <scope>NUCLEOTIDE SEQUENCE [LARGE SCALE GENOMIC DNA]</scope>
    <source>
        <strain evidence="2 3">CC-BB4</strain>
    </source>
</reference>
<evidence type="ECO:0000313" key="2">
    <source>
        <dbReference type="EMBL" id="AXK79754.1"/>
    </source>
</evidence>
<dbReference type="Gene3D" id="3.20.20.190">
    <property type="entry name" value="Phosphatidylinositol (PI) phosphodiesterase"/>
    <property type="match status" value="1"/>
</dbReference>
<dbReference type="KEGG" id="ptaw:DW352_04000"/>
<dbReference type="InterPro" id="IPR017946">
    <property type="entry name" value="PLC-like_Pdiesterase_TIM-brl"/>
</dbReference>
<dbReference type="Pfam" id="PF03009">
    <property type="entry name" value="GDPD"/>
    <property type="match status" value="1"/>
</dbReference>
<proteinExistence type="predicted"/>
<organism evidence="2 3">
    <name type="scientific">Pseudolabrys taiwanensis</name>
    <dbReference type="NCBI Taxonomy" id="331696"/>
    <lineage>
        <taxon>Bacteria</taxon>
        <taxon>Pseudomonadati</taxon>
        <taxon>Pseudomonadota</taxon>
        <taxon>Alphaproteobacteria</taxon>
        <taxon>Hyphomicrobiales</taxon>
        <taxon>Xanthobacteraceae</taxon>
        <taxon>Pseudolabrys</taxon>
    </lineage>
</organism>
<dbReference type="GO" id="GO:0006629">
    <property type="term" value="P:lipid metabolic process"/>
    <property type="evidence" value="ECO:0007669"/>
    <property type="project" value="InterPro"/>
</dbReference>
<evidence type="ECO:0000313" key="3">
    <source>
        <dbReference type="Proteomes" id="UP000254889"/>
    </source>
</evidence>
<dbReference type="OrthoDB" id="384721at2"/>
<keyword evidence="3" id="KW-1185">Reference proteome</keyword>
<dbReference type="PANTHER" id="PTHR46211">
    <property type="entry name" value="GLYCEROPHOSPHORYL DIESTER PHOSPHODIESTERASE"/>
    <property type="match status" value="1"/>
</dbReference>
<protein>
    <submittedName>
        <fullName evidence="2">Glycerophosphodiester phosphodiesterase</fullName>
    </submittedName>
</protein>
<dbReference type="PANTHER" id="PTHR46211:SF1">
    <property type="entry name" value="GLYCEROPHOSPHODIESTER PHOSPHODIESTERASE, CYTOPLASMIC"/>
    <property type="match status" value="1"/>
</dbReference>